<accession>A0A1I7SLX0</accession>
<dbReference type="WBParaSite" id="BXY_1405300.1">
    <property type="protein sequence ID" value="BXY_1405300.1"/>
    <property type="gene ID" value="BXY_1405300"/>
</dbReference>
<organism evidence="3 5">
    <name type="scientific">Bursaphelenchus xylophilus</name>
    <name type="common">Pinewood nematode worm</name>
    <name type="synonym">Aphelenchoides xylophilus</name>
    <dbReference type="NCBI Taxonomy" id="6326"/>
    <lineage>
        <taxon>Eukaryota</taxon>
        <taxon>Metazoa</taxon>
        <taxon>Ecdysozoa</taxon>
        <taxon>Nematoda</taxon>
        <taxon>Chromadorea</taxon>
        <taxon>Rhabditida</taxon>
        <taxon>Tylenchina</taxon>
        <taxon>Tylenchomorpha</taxon>
        <taxon>Aphelenchoidea</taxon>
        <taxon>Aphelenchoididae</taxon>
        <taxon>Bursaphelenchus</taxon>
    </lineage>
</organism>
<name>A0A1I7SLX0_BURXY</name>
<dbReference type="EMBL" id="CAJFCV020000006">
    <property type="protein sequence ID" value="CAG9129896.1"/>
    <property type="molecule type" value="Genomic_DNA"/>
</dbReference>
<keyword evidence="4" id="KW-1185">Reference proteome</keyword>
<dbReference type="Proteomes" id="UP000095284">
    <property type="component" value="Unplaced"/>
</dbReference>
<dbReference type="Proteomes" id="UP000582659">
    <property type="component" value="Unassembled WGS sequence"/>
</dbReference>
<gene>
    <name evidence="1" type="ORF">BXYJ_LOCUS14323</name>
</gene>
<dbReference type="AlphaFoldDB" id="A0A1I7SLX0"/>
<protein>
    <submittedName>
        <fullName evidence="1">(pine wood nematode) hypothetical protein</fullName>
    </submittedName>
</protein>
<evidence type="ECO:0000313" key="4">
    <source>
        <dbReference type="Proteomes" id="UP000659654"/>
    </source>
</evidence>
<evidence type="ECO:0000313" key="2">
    <source>
        <dbReference type="EMBL" id="CAG9129896.1"/>
    </source>
</evidence>
<dbReference type="Proteomes" id="UP000659654">
    <property type="component" value="Unassembled WGS sequence"/>
</dbReference>
<evidence type="ECO:0000313" key="1">
    <source>
        <dbReference type="EMBL" id="CAD5234232.1"/>
    </source>
</evidence>
<sequence length="147" mass="17357">MAYEDDRLYTIRTNDGVISLPPTHYFQYLLRIKTNGRMIKRNSGTIYPGFDEWKELMEDMIEEERERLTECVKTTTDQINQLCTFLDKEFPCLKGTVFSRESGRPDHVYNVAQLAMLECLGWSNDQKRLMTYCCVTADCYRLCYDDN</sequence>
<dbReference type="OrthoDB" id="5848803at2759"/>
<proteinExistence type="predicted"/>
<reference evidence="2" key="2">
    <citation type="submission" date="2020-08" db="EMBL/GenBank/DDBJ databases">
        <authorList>
            <person name="Kikuchi T."/>
        </authorList>
    </citation>
    <scope>NUCLEOTIDE SEQUENCE</scope>
    <source>
        <strain evidence="1">Ka4C1</strain>
    </source>
</reference>
<dbReference type="SMR" id="A0A1I7SLX0"/>
<reference evidence="5" key="1">
    <citation type="submission" date="2016-11" db="UniProtKB">
        <authorList>
            <consortium name="WormBaseParasite"/>
        </authorList>
    </citation>
    <scope>IDENTIFICATION</scope>
</reference>
<dbReference type="EMBL" id="CAJFDI010000006">
    <property type="protein sequence ID" value="CAD5234232.1"/>
    <property type="molecule type" value="Genomic_DNA"/>
</dbReference>
<evidence type="ECO:0000313" key="5">
    <source>
        <dbReference type="WBParaSite" id="BXY_1405300.1"/>
    </source>
</evidence>
<evidence type="ECO:0000313" key="3">
    <source>
        <dbReference type="Proteomes" id="UP000095284"/>
    </source>
</evidence>